<sequence length="178" mass="20898">MKKIYLYFLLLLMSVGTLYGQDQELSDEQYEILNLELLKGKVYENTNFAYYWSNYLNLKWLSSQGGFCGYSKDDIFETSEFSKYIDEETLGNLSTMITNQQGPKKIQAAKLENPEVKLVSEYDTNMIRYVSAPIIKGDFAVMLDRDGWIEQIIFYKKTEEGVWERFCEVYVILMFVGY</sequence>
<protein>
    <submittedName>
        <fullName evidence="2">Uncharacterized protein</fullName>
    </submittedName>
</protein>
<dbReference type="EMBL" id="JBHUHR010000038">
    <property type="protein sequence ID" value="MFD2035680.1"/>
    <property type="molecule type" value="Genomic_DNA"/>
</dbReference>
<keyword evidence="1" id="KW-0732">Signal</keyword>
<evidence type="ECO:0000313" key="2">
    <source>
        <dbReference type="EMBL" id="MFD2035680.1"/>
    </source>
</evidence>
<reference evidence="3" key="1">
    <citation type="journal article" date="2019" name="Int. J. Syst. Evol. Microbiol.">
        <title>The Global Catalogue of Microorganisms (GCM) 10K type strain sequencing project: providing services to taxonomists for standard genome sequencing and annotation.</title>
        <authorList>
            <consortium name="The Broad Institute Genomics Platform"/>
            <consortium name="The Broad Institute Genome Sequencing Center for Infectious Disease"/>
            <person name="Wu L."/>
            <person name="Ma J."/>
        </authorList>
    </citation>
    <scope>NUCLEOTIDE SEQUENCE [LARGE SCALE GENOMIC DNA]</scope>
    <source>
        <strain evidence="3">CGMCC 1.15180</strain>
    </source>
</reference>
<feature type="chain" id="PRO_5047030524" evidence="1">
    <location>
        <begin position="21"/>
        <end position="178"/>
    </location>
</feature>
<dbReference type="Proteomes" id="UP001597361">
    <property type="component" value="Unassembled WGS sequence"/>
</dbReference>
<evidence type="ECO:0000256" key="1">
    <source>
        <dbReference type="SAM" id="SignalP"/>
    </source>
</evidence>
<accession>A0ABW4VQ37</accession>
<comment type="caution">
    <text evidence="2">The sequence shown here is derived from an EMBL/GenBank/DDBJ whole genome shotgun (WGS) entry which is preliminary data.</text>
</comment>
<name>A0ABW4VQ37_9BACT</name>
<feature type="signal peptide" evidence="1">
    <location>
        <begin position="1"/>
        <end position="20"/>
    </location>
</feature>
<organism evidence="2 3">
    <name type="scientific">Belliella marina</name>
    <dbReference type="NCBI Taxonomy" id="1644146"/>
    <lineage>
        <taxon>Bacteria</taxon>
        <taxon>Pseudomonadati</taxon>
        <taxon>Bacteroidota</taxon>
        <taxon>Cytophagia</taxon>
        <taxon>Cytophagales</taxon>
        <taxon>Cyclobacteriaceae</taxon>
        <taxon>Belliella</taxon>
    </lineage>
</organism>
<evidence type="ECO:0000313" key="3">
    <source>
        <dbReference type="Proteomes" id="UP001597361"/>
    </source>
</evidence>
<proteinExistence type="predicted"/>
<dbReference type="RefSeq" id="WP_376886613.1">
    <property type="nucleotide sequence ID" value="NZ_JBHUHR010000038.1"/>
</dbReference>
<gene>
    <name evidence="2" type="ORF">ACFSKL_12825</name>
</gene>
<keyword evidence="3" id="KW-1185">Reference proteome</keyword>